<keyword evidence="4" id="KW-1133">Transmembrane helix</keyword>
<dbReference type="Proteomes" id="UP000318081">
    <property type="component" value="Chromosome"/>
</dbReference>
<evidence type="ECO:0000256" key="4">
    <source>
        <dbReference type="SAM" id="Phobius"/>
    </source>
</evidence>
<feature type="region of interest" description="Disordered" evidence="3">
    <location>
        <begin position="1"/>
        <end position="44"/>
    </location>
</feature>
<dbReference type="InterPro" id="IPR003423">
    <property type="entry name" value="OMP_efflux"/>
</dbReference>
<dbReference type="PANTHER" id="PTHR30203">
    <property type="entry name" value="OUTER MEMBRANE CATION EFFLUX PROTEIN"/>
    <property type="match status" value="1"/>
</dbReference>
<feature type="coiled-coil region" evidence="2">
    <location>
        <begin position="558"/>
        <end position="592"/>
    </location>
</feature>
<reference evidence="5 6" key="1">
    <citation type="submission" date="2019-02" db="EMBL/GenBank/DDBJ databases">
        <title>Deep-cultivation of Planctomycetes and their phenomic and genomic characterization uncovers novel biology.</title>
        <authorList>
            <person name="Wiegand S."/>
            <person name="Jogler M."/>
            <person name="Boedeker C."/>
            <person name="Pinto D."/>
            <person name="Vollmers J."/>
            <person name="Rivas-Marin E."/>
            <person name="Kohn T."/>
            <person name="Peeters S.H."/>
            <person name="Heuer A."/>
            <person name="Rast P."/>
            <person name="Oberbeckmann S."/>
            <person name="Bunk B."/>
            <person name="Jeske O."/>
            <person name="Meyerdierks A."/>
            <person name="Storesund J.E."/>
            <person name="Kallscheuer N."/>
            <person name="Luecker S."/>
            <person name="Lage O.M."/>
            <person name="Pohl T."/>
            <person name="Merkel B.J."/>
            <person name="Hornburger P."/>
            <person name="Mueller R.-W."/>
            <person name="Bruemmer F."/>
            <person name="Labrenz M."/>
            <person name="Spormann A.M."/>
            <person name="Op den Camp H."/>
            <person name="Overmann J."/>
            <person name="Amann R."/>
            <person name="Jetten M.S.M."/>
            <person name="Mascher T."/>
            <person name="Medema M.H."/>
            <person name="Devos D.P."/>
            <person name="Kaster A.-K."/>
            <person name="Ovreas L."/>
            <person name="Rohde M."/>
            <person name="Galperin M.Y."/>
            <person name="Jogler C."/>
        </authorList>
    </citation>
    <scope>NUCLEOTIDE SEQUENCE [LARGE SCALE GENOMIC DNA]</scope>
    <source>
        <strain evidence="5 6">TBK1r</strain>
    </source>
</reference>
<comment type="similarity">
    <text evidence="1">Belongs to the outer membrane factor (OMF) (TC 1.B.17) family.</text>
</comment>
<dbReference type="InterPro" id="IPR010131">
    <property type="entry name" value="MdtP/NodT-like"/>
</dbReference>
<feature type="transmembrane region" description="Helical" evidence="4">
    <location>
        <begin position="53"/>
        <end position="74"/>
    </location>
</feature>
<dbReference type="Gene3D" id="2.20.200.10">
    <property type="entry name" value="Outer membrane efflux proteins (OEP)"/>
    <property type="match status" value="1"/>
</dbReference>
<name>A0ABX5XSS5_9BACT</name>
<organism evidence="5 6">
    <name type="scientific">Stieleria magnilauensis</name>
    <dbReference type="NCBI Taxonomy" id="2527963"/>
    <lineage>
        <taxon>Bacteria</taxon>
        <taxon>Pseudomonadati</taxon>
        <taxon>Planctomycetota</taxon>
        <taxon>Planctomycetia</taxon>
        <taxon>Pirellulales</taxon>
        <taxon>Pirellulaceae</taxon>
        <taxon>Stieleria</taxon>
    </lineage>
</organism>
<keyword evidence="2" id="KW-0175">Coiled coil</keyword>
<keyword evidence="6" id="KW-1185">Reference proteome</keyword>
<proteinExistence type="inferred from homology"/>
<evidence type="ECO:0000256" key="3">
    <source>
        <dbReference type="SAM" id="MobiDB-lite"/>
    </source>
</evidence>
<keyword evidence="4" id="KW-0472">Membrane</keyword>
<feature type="compositionally biased region" description="Basic and acidic residues" evidence="3">
    <location>
        <begin position="158"/>
        <end position="170"/>
    </location>
</feature>
<evidence type="ECO:0000256" key="1">
    <source>
        <dbReference type="ARBA" id="ARBA00007613"/>
    </source>
</evidence>
<protein>
    <submittedName>
        <fullName evidence="5">Cation efflux system protein CusC</fullName>
    </submittedName>
</protein>
<dbReference type="EMBL" id="CP036432">
    <property type="protein sequence ID" value="QDV85065.1"/>
    <property type="molecule type" value="Genomic_DNA"/>
</dbReference>
<gene>
    <name evidence="5" type="primary">cusC</name>
    <name evidence="5" type="ORF">TBK1r_40190</name>
</gene>
<evidence type="ECO:0000256" key="2">
    <source>
        <dbReference type="SAM" id="Coils"/>
    </source>
</evidence>
<evidence type="ECO:0000313" key="5">
    <source>
        <dbReference type="EMBL" id="QDV85065.1"/>
    </source>
</evidence>
<sequence>MNRNRSPLHTLPIRERSEPDEAGGPSESLMHDRHASSSTTCCGRQRSKRRKRVVLSTLFCVTLLTTSGCGIPGLRCAKPGPAMPSAYAWNNSIPFWSSNPVSTSAVDAAPDMSQDDAATLHPPQQSESFADFIQSASFVRPAEQDEETLTGMDEANREIESEGDGQKDDSTDATGTSSGGPDFGMIDTDVGPSDSNVDIAPFENSARLPQGIFYSDPYLLSLISETLSGNQELNILSEEIRIAHNESYARSGEYRPFVTLGAGAGFEKTGRHTRAGAVEHQLEVAPGTEFPDPLGDFAFGANASWELDIWKKLRNSQRAAAMRYLGTQEGRNYIITRVVAEVAENYYRLLSLDNRLQILQSTIDIQQQSLKVAKAKKAAGRGTELAVQRFQAEVQKNLSERSLIAQEIVEVENRINFLAGRYPQPVERIQGEFVDLNLTTLGAGIPSELLLNRADIREAERQVAAAGLDVKVARARFYPSLSLTAGLGWNAFSTGYLFRTPESLLYGMAGELVGPLINKRAIKADYCSANAAQLQAIYNYQQTVLQAHIEVVNQITKVENYRRSIEVKKRQLASLQASVDAANKLFQNARAEYVEVLLAQRELMEAKMVLVETKNEQLSAIVNAYQALGGGGF</sequence>
<accession>A0ABX5XSS5</accession>
<feature type="region of interest" description="Disordered" evidence="3">
    <location>
        <begin position="158"/>
        <end position="194"/>
    </location>
</feature>
<dbReference type="SUPFAM" id="SSF56954">
    <property type="entry name" value="Outer membrane efflux proteins (OEP)"/>
    <property type="match status" value="1"/>
</dbReference>
<dbReference type="Gene3D" id="1.20.1600.10">
    <property type="entry name" value="Outer membrane efflux proteins (OEP)"/>
    <property type="match status" value="1"/>
</dbReference>
<evidence type="ECO:0000313" key="6">
    <source>
        <dbReference type="Proteomes" id="UP000318081"/>
    </source>
</evidence>
<dbReference type="PANTHER" id="PTHR30203:SF30">
    <property type="entry name" value="OUTER MEMBRANE PROTEIN-RELATED"/>
    <property type="match status" value="1"/>
</dbReference>
<dbReference type="Pfam" id="PF02321">
    <property type="entry name" value="OEP"/>
    <property type="match status" value="2"/>
</dbReference>
<keyword evidence="4" id="KW-0812">Transmembrane</keyword>